<feature type="region of interest" description="Disordered" evidence="8">
    <location>
        <begin position="1"/>
        <end position="80"/>
    </location>
</feature>
<dbReference type="EMBL" id="BHZD01000001">
    <property type="protein sequence ID" value="GCD43512.1"/>
    <property type="molecule type" value="Genomic_DNA"/>
</dbReference>
<dbReference type="InterPro" id="IPR017972">
    <property type="entry name" value="Cyt_P450_CS"/>
</dbReference>
<evidence type="ECO:0000256" key="7">
    <source>
        <dbReference type="RuleBase" id="RU000461"/>
    </source>
</evidence>
<dbReference type="FunFam" id="1.10.630.10:FF:000018">
    <property type="entry name" value="Cytochrome P450 monooxygenase"/>
    <property type="match status" value="1"/>
</dbReference>
<dbReference type="AlphaFoldDB" id="A0A401W2J5"/>
<dbReference type="InterPro" id="IPR002397">
    <property type="entry name" value="Cyt_P450_B"/>
</dbReference>
<dbReference type="InterPro" id="IPR036396">
    <property type="entry name" value="Cyt_P450_sf"/>
</dbReference>
<sequence length="499" mass="51781">MVPGRAHGVPDRGRTAASPVGTLFPAPRNCDRGAMTEADAPSSGTASSSGTAPGSAPNTPPASPSSPSPSSPYPLDPTGAGLRETAQELQARGPAVPVVLPGGVLGHAVTRHHALRAFLTHPEVAKDACHFAALREGRIPSGWQLTTFATVDGMTTADGADHRRLREPVVKALSPRRVAALRPRVEGITAELLDGLPALAAQGGGTVDLRQGFAYPLPMRVISELIGVDEEFRDRLHELSGLVVNTTLDPETVLAANRELVAVLAQVVAARRAAPGDDLTSALIAACDADEARLSEQELIGTLLLTIAAGHQTTLDLIINAVRALCADRGQLELVRSGRAGWADAVEETLRHDSPVANFPFRYPTRDLDIGGTLVPRGSPVLASYGAAGLDPEVYGPDADRFDVTRRPAARHLAFGHGAHVCPGAPLARLEAGIALRALFDRFPDLALAVPEADLSPLPTFVGNSVTEFPVRLGRDLGAADGPEPGAGQEGSATSPGAG</sequence>
<reference evidence="9 10" key="1">
    <citation type="submission" date="2018-11" db="EMBL/GenBank/DDBJ databases">
        <title>Whole genome sequence of Streptomyces paromomycinus NBRC 15454(T).</title>
        <authorList>
            <person name="Komaki H."/>
            <person name="Tamura T."/>
        </authorList>
    </citation>
    <scope>NUCLEOTIDE SEQUENCE [LARGE SCALE GENOMIC DNA]</scope>
    <source>
        <strain evidence="9 10">NBRC 15454</strain>
    </source>
</reference>
<evidence type="ECO:0000256" key="3">
    <source>
        <dbReference type="ARBA" id="ARBA00022723"/>
    </source>
</evidence>
<evidence type="ECO:0000313" key="9">
    <source>
        <dbReference type="EMBL" id="GCD43512.1"/>
    </source>
</evidence>
<dbReference type="PRINTS" id="PR00359">
    <property type="entry name" value="BP450"/>
</dbReference>
<feature type="region of interest" description="Disordered" evidence="8">
    <location>
        <begin position="475"/>
        <end position="499"/>
    </location>
</feature>
<keyword evidence="2 7" id="KW-0349">Heme</keyword>
<keyword evidence="5 7" id="KW-0408">Iron</keyword>
<comment type="caution">
    <text evidence="9">The sequence shown here is derived from an EMBL/GenBank/DDBJ whole genome shotgun (WGS) entry which is preliminary data.</text>
</comment>
<evidence type="ECO:0000256" key="1">
    <source>
        <dbReference type="ARBA" id="ARBA00010617"/>
    </source>
</evidence>
<feature type="compositionally biased region" description="Low complexity" evidence="8">
    <location>
        <begin position="40"/>
        <end position="57"/>
    </location>
</feature>
<feature type="compositionally biased region" description="Pro residues" evidence="8">
    <location>
        <begin position="58"/>
        <end position="75"/>
    </location>
</feature>
<name>A0A401W2J5_STREY</name>
<dbReference type="InterPro" id="IPR001128">
    <property type="entry name" value="Cyt_P450"/>
</dbReference>
<gene>
    <name evidence="9" type="ORF">GKJPGBOP_03193</name>
</gene>
<keyword evidence="4 7" id="KW-0560">Oxidoreductase</keyword>
<dbReference type="CDD" id="cd11029">
    <property type="entry name" value="CYP107-like"/>
    <property type="match status" value="1"/>
</dbReference>
<dbReference type="Pfam" id="PF00067">
    <property type="entry name" value="p450"/>
    <property type="match status" value="1"/>
</dbReference>
<proteinExistence type="inferred from homology"/>
<dbReference type="PROSITE" id="PS00086">
    <property type="entry name" value="CYTOCHROME_P450"/>
    <property type="match status" value="1"/>
</dbReference>
<dbReference type="GO" id="GO:0004497">
    <property type="term" value="F:monooxygenase activity"/>
    <property type="evidence" value="ECO:0007669"/>
    <property type="project" value="UniProtKB-KW"/>
</dbReference>
<evidence type="ECO:0000256" key="6">
    <source>
        <dbReference type="ARBA" id="ARBA00023033"/>
    </source>
</evidence>
<dbReference type="PANTHER" id="PTHR46696:SF1">
    <property type="entry name" value="CYTOCHROME P450 YJIB-RELATED"/>
    <property type="match status" value="1"/>
</dbReference>
<protein>
    <submittedName>
        <fullName evidence="9">Cytochrome P450</fullName>
    </submittedName>
</protein>
<keyword evidence="6 7" id="KW-0503">Monooxygenase</keyword>
<dbReference type="GO" id="GO:0005506">
    <property type="term" value="F:iron ion binding"/>
    <property type="evidence" value="ECO:0007669"/>
    <property type="project" value="InterPro"/>
</dbReference>
<evidence type="ECO:0000256" key="5">
    <source>
        <dbReference type="ARBA" id="ARBA00023004"/>
    </source>
</evidence>
<dbReference type="PANTHER" id="PTHR46696">
    <property type="entry name" value="P450, PUTATIVE (EUROFUNG)-RELATED"/>
    <property type="match status" value="1"/>
</dbReference>
<organism evidence="9 10">
    <name type="scientific">Streptomyces paromomycinus</name>
    <name type="common">Streptomyces rimosus subsp. paromomycinus</name>
    <dbReference type="NCBI Taxonomy" id="92743"/>
    <lineage>
        <taxon>Bacteria</taxon>
        <taxon>Bacillati</taxon>
        <taxon>Actinomycetota</taxon>
        <taxon>Actinomycetes</taxon>
        <taxon>Kitasatosporales</taxon>
        <taxon>Streptomycetaceae</taxon>
        <taxon>Streptomyces</taxon>
    </lineage>
</organism>
<keyword evidence="3 7" id="KW-0479">Metal-binding</keyword>
<evidence type="ECO:0000313" key="10">
    <source>
        <dbReference type="Proteomes" id="UP000286746"/>
    </source>
</evidence>
<dbReference type="Gene3D" id="1.10.630.10">
    <property type="entry name" value="Cytochrome P450"/>
    <property type="match status" value="1"/>
</dbReference>
<accession>A0A401W2J5</accession>
<evidence type="ECO:0000256" key="4">
    <source>
        <dbReference type="ARBA" id="ARBA00023002"/>
    </source>
</evidence>
<dbReference type="GO" id="GO:0020037">
    <property type="term" value="F:heme binding"/>
    <property type="evidence" value="ECO:0007669"/>
    <property type="project" value="InterPro"/>
</dbReference>
<evidence type="ECO:0000256" key="8">
    <source>
        <dbReference type="SAM" id="MobiDB-lite"/>
    </source>
</evidence>
<dbReference type="GO" id="GO:0016705">
    <property type="term" value="F:oxidoreductase activity, acting on paired donors, with incorporation or reduction of molecular oxygen"/>
    <property type="evidence" value="ECO:0007669"/>
    <property type="project" value="InterPro"/>
</dbReference>
<comment type="similarity">
    <text evidence="1 7">Belongs to the cytochrome P450 family.</text>
</comment>
<keyword evidence="10" id="KW-1185">Reference proteome</keyword>
<evidence type="ECO:0000256" key="2">
    <source>
        <dbReference type="ARBA" id="ARBA00022617"/>
    </source>
</evidence>
<dbReference type="Proteomes" id="UP000286746">
    <property type="component" value="Unassembled WGS sequence"/>
</dbReference>
<dbReference type="SUPFAM" id="SSF48264">
    <property type="entry name" value="Cytochrome P450"/>
    <property type="match status" value="1"/>
</dbReference>